<dbReference type="AlphaFoldDB" id="A0A7Z8YAY7"/>
<comment type="caution">
    <text evidence="1">The sequence shown here is derived from an EMBL/GenBank/DDBJ whole genome shotgun (WGS) entry which is preliminary data.</text>
</comment>
<proteinExistence type="predicted"/>
<reference evidence="1 2" key="1">
    <citation type="submission" date="2018-11" db="EMBL/GenBank/DDBJ databases">
        <authorList>
            <consortium name="Pathogen Informatics"/>
        </authorList>
    </citation>
    <scope>NUCLEOTIDE SEQUENCE [LARGE SCALE GENOMIC DNA]</scope>
    <source>
        <strain evidence="1 2">NCTC10327</strain>
    </source>
</reference>
<evidence type="ECO:0000313" key="1">
    <source>
        <dbReference type="EMBL" id="VDG77342.1"/>
    </source>
</evidence>
<dbReference type="EMBL" id="UYIO01000001">
    <property type="protein sequence ID" value="VDG77342.1"/>
    <property type="molecule type" value="Genomic_DNA"/>
</dbReference>
<dbReference type="Proteomes" id="UP000269974">
    <property type="component" value="Unassembled WGS sequence"/>
</dbReference>
<accession>A0A7Z8YAY7</accession>
<gene>
    <name evidence="1" type="ORF">NCTC10327_01947</name>
</gene>
<sequence>MGIKSQQALSDDIGLVNAALADVWRRQGDNLDAWPPLAVEANALITAGKARTVARSEKYVATSMLVQGASRETVASLVPSSFVDISLRTGLPLLYHLLKSVPIAVKTAIANGNDFEQAKQSGWQTLSRIASNEVASANVQSTQAVIASTPSCGGYGRVLHPGACARCVILVDMDKWDFPRHPGCRCGIAPIAGEWGDNEEWAEHAFGPRYSSYSYFNALSREEQDRIFTKGGAQAIRDGANMWDVVNARRSARTKDGMRITYESTTRHGAFAHFRERNSHYWHMCERVYGKSRMRDFVKAGGRLLPEEIYKHARTREEALQGLWENGYLRVPNDKWGPDNKKPWLIDPPDWLE</sequence>
<organism evidence="1 2">
    <name type="scientific">Actinobaculum suis</name>
    <dbReference type="NCBI Taxonomy" id="1657"/>
    <lineage>
        <taxon>Bacteria</taxon>
        <taxon>Bacillati</taxon>
        <taxon>Actinomycetota</taxon>
        <taxon>Actinomycetes</taxon>
        <taxon>Actinomycetales</taxon>
        <taxon>Actinomycetaceae</taxon>
        <taxon>Actinobaculum</taxon>
    </lineage>
</organism>
<protein>
    <recommendedName>
        <fullName evidence="3">Phage Mu protein F like protein</fullName>
    </recommendedName>
</protein>
<evidence type="ECO:0000313" key="2">
    <source>
        <dbReference type="Proteomes" id="UP000269974"/>
    </source>
</evidence>
<evidence type="ECO:0008006" key="3">
    <source>
        <dbReference type="Google" id="ProtNLM"/>
    </source>
</evidence>
<name>A0A7Z8YAY7_9ACTO</name>